<dbReference type="PANTHER" id="PTHR43467:SF2">
    <property type="entry name" value="COBALT-PRECORRIN-2 C(20)-METHYLTRANSFERASE"/>
    <property type="match status" value="1"/>
</dbReference>
<keyword evidence="10" id="KW-1185">Reference proteome</keyword>
<gene>
    <name evidence="9" type="ORF">THSYN_31910</name>
</gene>
<evidence type="ECO:0000256" key="6">
    <source>
        <dbReference type="ARBA" id="ARBA00022691"/>
    </source>
</evidence>
<geneLocation type="plasmid" evidence="10">
    <name>pts485</name>
</geneLocation>
<dbReference type="GO" id="GO:0030788">
    <property type="term" value="F:precorrin-2 C20-methyltransferase activity"/>
    <property type="evidence" value="ECO:0007669"/>
    <property type="project" value="InterPro"/>
</dbReference>
<evidence type="ECO:0000313" key="10">
    <source>
        <dbReference type="Proteomes" id="UP000232638"/>
    </source>
</evidence>
<dbReference type="InterPro" id="IPR035996">
    <property type="entry name" value="4pyrrol_Methylase_sf"/>
</dbReference>
<reference evidence="9 10" key="1">
    <citation type="submission" date="2017-03" db="EMBL/GenBank/DDBJ databases">
        <title>Complete genome sequence of Candidatus 'Thiodictyon syntrophicum' sp. nov. strain Cad16T, a photolithoautotroph purple sulfur bacterium isolated from an alpine meromictic lake.</title>
        <authorList>
            <person name="Luedin S.M."/>
            <person name="Pothier J.F."/>
            <person name="Danza F."/>
            <person name="Storelli N."/>
            <person name="Wittwer M."/>
            <person name="Tonolla M."/>
        </authorList>
    </citation>
    <scope>NUCLEOTIDE SEQUENCE [LARGE SCALE GENOMIC DNA]</scope>
    <source>
        <strain evidence="9 10">Cad16T</strain>
        <plasmid evidence="10">Plasmid pts485</plasmid>
    </source>
</reference>
<evidence type="ECO:0000256" key="2">
    <source>
        <dbReference type="ARBA" id="ARBA00005879"/>
    </source>
</evidence>
<dbReference type="InterPro" id="IPR012382">
    <property type="entry name" value="CobI/CbiL"/>
</dbReference>
<dbReference type="PANTHER" id="PTHR43467">
    <property type="entry name" value="COBALT-PRECORRIN-2 C(20)-METHYLTRANSFERASE"/>
    <property type="match status" value="1"/>
</dbReference>
<accession>A0A2K8UK36</accession>
<evidence type="ECO:0000313" key="9">
    <source>
        <dbReference type="EMBL" id="AUB85521.1"/>
    </source>
</evidence>
<dbReference type="Proteomes" id="UP000232638">
    <property type="component" value="Plasmid pTs485"/>
</dbReference>
<dbReference type="RefSeq" id="WP_100923143.1">
    <property type="nucleotide sequence ID" value="NZ_CP020372.1"/>
</dbReference>
<dbReference type="Pfam" id="PF00590">
    <property type="entry name" value="TP_methylase"/>
    <property type="match status" value="1"/>
</dbReference>
<dbReference type="GO" id="GO:0009236">
    <property type="term" value="P:cobalamin biosynthetic process"/>
    <property type="evidence" value="ECO:0007669"/>
    <property type="project" value="UniProtKB-UniRule"/>
</dbReference>
<dbReference type="InterPro" id="IPR014776">
    <property type="entry name" value="4pyrrole_Mease_sub2"/>
</dbReference>
<keyword evidence="9" id="KW-0614">Plasmid</keyword>
<evidence type="ECO:0000259" key="8">
    <source>
        <dbReference type="Pfam" id="PF00590"/>
    </source>
</evidence>
<keyword evidence="4 9" id="KW-0489">Methyltransferase</keyword>
<dbReference type="CDD" id="cd11645">
    <property type="entry name" value="Precorrin_2_C20_MT"/>
    <property type="match status" value="1"/>
</dbReference>
<dbReference type="UniPathway" id="UPA00148"/>
<evidence type="ECO:0000256" key="7">
    <source>
        <dbReference type="PIRNR" id="PIRNR036427"/>
    </source>
</evidence>
<evidence type="ECO:0000256" key="1">
    <source>
        <dbReference type="ARBA" id="ARBA00004953"/>
    </source>
</evidence>
<comment type="similarity">
    <text evidence="2 7">Belongs to the precorrin methyltransferase family.</text>
</comment>
<dbReference type="AlphaFoldDB" id="A0A2K8UK36"/>
<dbReference type="Gene3D" id="3.40.1010.10">
    <property type="entry name" value="Cobalt-precorrin-4 Transmethylase, Domain 1"/>
    <property type="match status" value="1"/>
</dbReference>
<dbReference type="GO" id="GO:0032259">
    <property type="term" value="P:methylation"/>
    <property type="evidence" value="ECO:0007669"/>
    <property type="project" value="UniProtKB-KW"/>
</dbReference>
<organism evidence="9 10">
    <name type="scientific">Candidatus Thiodictyon syntrophicum</name>
    <dbReference type="NCBI Taxonomy" id="1166950"/>
    <lineage>
        <taxon>Bacteria</taxon>
        <taxon>Pseudomonadati</taxon>
        <taxon>Pseudomonadota</taxon>
        <taxon>Gammaproteobacteria</taxon>
        <taxon>Chromatiales</taxon>
        <taxon>Chromatiaceae</taxon>
        <taxon>Thiodictyon</taxon>
    </lineage>
</organism>
<dbReference type="OrthoDB" id="9804789at2"/>
<dbReference type="EMBL" id="CP020372">
    <property type="protein sequence ID" value="AUB85521.1"/>
    <property type="molecule type" value="Genomic_DNA"/>
</dbReference>
<dbReference type="Gene3D" id="3.30.950.10">
    <property type="entry name" value="Methyltransferase, Cobalt-precorrin-4 Transmethylase, Domain 2"/>
    <property type="match status" value="1"/>
</dbReference>
<evidence type="ECO:0000256" key="3">
    <source>
        <dbReference type="ARBA" id="ARBA00022573"/>
    </source>
</evidence>
<evidence type="ECO:0000256" key="5">
    <source>
        <dbReference type="ARBA" id="ARBA00022679"/>
    </source>
</evidence>
<keyword evidence="5 9" id="KW-0808">Transferase</keyword>
<sequence length="266" mass="28184">MSDSSSRPPGCLIGVSLGPGDPGLITRRAWEVLQSGGRWVYPVKGKDAASYALDIVSRAGLAVPADAESLHFPMTSNPEILALAWTRAGVRCGELLAEGRDLLFLVEGDASTYSTFGHLARVVRGLGGAVEVIPGVPSFNAAAARLAVPLVEEDGTFAVIPAAYGIEVIEGLIDAFDTLVLLKVKPLLDPLLDLLERRGLTAHACFVEKVGTPDERVVTGVGILRGERVNYLSLLLVRNPGRVRGDLARGCSGTRQPLPMPVIEED</sequence>
<proteinExistence type="inferred from homology"/>
<dbReference type="PIRSF" id="PIRSF036427">
    <property type="entry name" value="Precrrn-2_mtase"/>
    <property type="match status" value="1"/>
</dbReference>
<keyword evidence="3" id="KW-0169">Cobalamin biosynthesis</keyword>
<dbReference type="NCBIfam" id="TIGR01467">
    <property type="entry name" value="cobI_cbiL"/>
    <property type="match status" value="1"/>
</dbReference>
<dbReference type="InterPro" id="IPR000878">
    <property type="entry name" value="4pyrrol_Mease"/>
</dbReference>
<evidence type="ECO:0000256" key="4">
    <source>
        <dbReference type="ARBA" id="ARBA00022603"/>
    </source>
</evidence>
<dbReference type="InterPro" id="IPR014777">
    <property type="entry name" value="4pyrrole_Mease_sub1"/>
</dbReference>
<dbReference type="InterPro" id="IPR006364">
    <property type="entry name" value="CobI/CbiL/CobIJ_dom"/>
</dbReference>
<name>A0A2K8UK36_9GAMM</name>
<dbReference type="SUPFAM" id="SSF53790">
    <property type="entry name" value="Tetrapyrrole methylase"/>
    <property type="match status" value="1"/>
</dbReference>
<dbReference type="KEGG" id="tsy:THSYN_31910"/>
<comment type="pathway">
    <text evidence="1">Cofactor biosynthesis; adenosylcobalamin biosynthesis.</text>
</comment>
<feature type="domain" description="Tetrapyrrole methylase" evidence="8">
    <location>
        <begin position="12"/>
        <end position="220"/>
    </location>
</feature>
<keyword evidence="6" id="KW-0949">S-adenosyl-L-methionine</keyword>
<protein>
    <submittedName>
        <fullName evidence="9">Precorrin-2 C(20)-methyltransferase</fullName>
    </submittedName>
</protein>